<dbReference type="OrthoDB" id="5241041at2"/>
<evidence type="ECO:0000259" key="2">
    <source>
        <dbReference type="PROSITE" id="PS51746"/>
    </source>
</evidence>
<dbReference type="InterPro" id="IPR035965">
    <property type="entry name" value="PAS-like_dom_sf"/>
</dbReference>
<dbReference type="SUPFAM" id="SSF81606">
    <property type="entry name" value="PP2C-like"/>
    <property type="match status" value="1"/>
</dbReference>
<dbReference type="GO" id="GO:0016791">
    <property type="term" value="F:phosphatase activity"/>
    <property type="evidence" value="ECO:0007669"/>
    <property type="project" value="TreeGrafter"/>
</dbReference>
<dbReference type="SMART" id="SM00331">
    <property type="entry name" value="PP2C_SIG"/>
    <property type="match status" value="1"/>
</dbReference>
<reference evidence="4" key="1">
    <citation type="submission" date="2017-06" db="EMBL/GenBank/DDBJ databases">
        <authorList>
            <person name="Varghese N."/>
            <person name="Submissions S."/>
        </authorList>
    </citation>
    <scope>NUCLEOTIDE SEQUENCE [LARGE SCALE GENOMIC DNA]</scope>
    <source>
        <strain evidence="4">JCM 23211</strain>
    </source>
</reference>
<dbReference type="EMBL" id="FZOW01000005">
    <property type="protein sequence ID" value="SNS78139.1"/>
    <property type="molecule type" value="Genomic_DNA"/>
</dbReference>
<feature type="domain" description="PPM-type phosphatase" evidence="2">
    <location>
        <begin position="170"/>
        <end position="395"/>
    </location>
</feature>
<name>A0A239H9R5_9NOCA</name>
<dbReference type="InterPro" id="IPR001932">
    <property type="entry name" value="PPM-type_phosphatase-like_dom"/>
</dbReference>
<keyword evidence="1" id="KW-0378">Hydrolase</keyword>
<dbReference type="InterPro" id="IPR052016">
    <property type="entry name" value="Bact_Sigma-Reg"/>
</dbReference>
<dbReference type="NCBIfam" id="TIGR00229">
    <property type="entry name" value="sensory_box"/>
    <property type="match status" value="1"/>
</dbReference>
<proteinExistence type="predicted"/>
<dbReference type="CDD" id="cd00130">
    <property type="entry name" value="PAS"/>
    <property type="match status" value="1"/>
</dbReference>
<dbReference type="Pfam" id="PF07228">
    <property type="entry name" value="SpoIIE"/>
    <property type="match status" value="1"/>
</dbReference>
<dbReference type="PANTHER" id="PTHR43156:SF2">
    <property type="entry name" value="STAGE II SPORULATION PROTEIN E"/>
    <property type="match status" value="1"/>
</dbReference>
<dbReference type="AlphaFoldDB" id="A0A239H9R5"/>
<dbReference type="Gene3D" id="3.30.450.20">
    <property type="entry name" value="PAS domain"/>
    <property type="match status" value="1"/>
</dbReference>
<dbReference type="SUPFAM" id="SSF55785">
    <property type="entry name" value="PYP-like sensor domain (PAS domain)"/>
    <property type="match status" value="1"/>
</dbReference>
<evidence type="ECO:0000256" key="1">
    <source>
        <dbReference type="ARBA" id="ARBA00022801"/>
    </source>
</evidence>
<evidence type="ECO:0000313" key="3">
    <source>
        <dbReference type="EMBL" id="SNS78139.1"/>
    </source>
</evidence>
<dbReference type="STRING" id="398843.A3K89_15050"/>
<dbReference type="RefSeq" id="WP_089245798.1">
    <property type="nucleotide sequence ID" value="NZ_FZOW01000005.1"/>
</dbReference>
<dbReference type="Gene3D" id="3.60.40.10">
    <property type="entry name" value="PPM-type phosphatase domain"/>
    <property type="match status" value="1"/>
</dbReference>
<organism evidence="3 4">
    <name type="scientific">Rhodococcoides kyotonense</name>
    <dbReference type="NCBI Taxonomy" id="398843"/>
    <lineage>
        <taxon>Bacteria</taxon>
        <taxon>Bacillati</taxon>
        <taxon>Actinomycetota</taxon>
        <taxon>Actinomycetes</taxon>
        <taxon>Mycobacteriales</taxon>
        <taxon>Nocardiaceae</taxon>
        <taxon>Rhodococcoides</taxon>
    </lineage>
</organism>
<dbReference type="InterPro" id="IPR000014">
    <property type="entry name" value="PAS"/>
</dbReference>
<sequence length="395" mass="43160">MKQLDPALQDTVEDLYDNAPCGYLATWPDGKIAGVNATLLAWLECTREQLVGKQFTDLLTAGGRIHYETHFAPLLFSTGEMDSVALDFVAPGGSRLPVFVTANVRRDPDGTATLVRITAIDARERRAYERELVDERRRAEREHTRAQLLVSTLQRSLLPPKLLPPPGLDADAYYHTASSDDVGGDFYDMFPLSDDRWGFFLGDVCGKGSEAAVVTSLTRYTLRAAAVYDQNPIAVLHNLDAVLNQEFDPQDARFCTVVFGILSRRDGGFDVELASGGHPPALLSKADGTARYVETPGGQLVGILPNARFVSTELRLEPGDTFVLYTDGLTEARTGQGRQRFDDHGELLEFASRRSPTTPTDIVGALRELMEGFEAGLEDDAAVMAFGMPAESSTP</sequence>
<dbReference type="Proteomes" id="UP000198327">
    <property type="component" value="Unassembled WGS sequence"/>
</dbReference>
<evidence type="ECO:0000313" key="4">
    <source>
        <dbReference type="Proteomes" id="UP000198327"/>
    </source>
</evidence>
<accession>A0A239H9R5</accession>
<dbReference type="PANTHER" id="PTHR43156">
    <property type="entry name" value="STAGE II SPORULATION PROTEIN E-RELATED"/>
    <property type="match status" value="1"/>
</dbReference>
<keyword evidence="4" id="KW-1185">Reference proteome</keyword>
<gene>
    <name evidence="3" type="ORF">SAMN05421642_105161</name>
</gene>
<dbReference type="PROSITE" id="PS51746">
    <property type="entry name" value="PPM_2"/>
    <property type="match status" value="1"/>
</dbReference>
<dbReference type="InterPro" id="IPR036457">
    <property type="entry name" value="PPM-type-like_dom_sf"/>
</dbReference>
<protein>
    <submittedName>
        <fullName evidence="3">Sigma-B regulation protein RsbU (Phosphoserine phosphatase)</fullName>
    </submittedName>
</protein>